<gene>
    <name evidence="2" type="ORF">Rt10032_c12g4877</name>
</gene>
<name>A0A511KKF2_RHOTO</name>
<dbReference type="OrthoDB" id="9977870at2759"/>
<dbReference type="AlphaFoldDB" id="A0A511KKF2"/>
<comment type="caution">
    <text evidence="2">The sequence shown here is derived from an EMBL/GenBank/DDBJ whole genome shotgun (WGS) entry which is preliminary data.</text>
</comment>
<reference evidence="2 3" key="1">
    <citation type="submission" date="2019-07" db="EMBL/GenBank/DDBJ databases">
        <title>Rhodotorula toruloides NBRC10032 genome sequencing.</title>
        <authorList>
            <person name="Shida Y."/>
            <person name="Takaku H."/>
            <person name="Ogasawara W."/>
            <person name="Mori K."/>
        </authorList>
    </citation>
    <scope>NUCLEOTIDE SEQUENCE [LARGE SCALE GENOMIC DNA]</scope>
    <source>
        <strain evidence="2 3">NBRC10032</strain>
    </source>
</reference>
<feature type="compositionally biased region" description="Low complexity" evidence="1">
    <location>
        <begin position="95"/>
        <end position="112"/>
    </location>
</feature>
<evidence type="ECO:0000313" key="2">
    <source>
        <dbReference type="EMBL" id="GEM10860.1"/>
    </source>
</evidence>
<dbReference type="EMBL" id="BJWK01000012">
    <property type="protein sequence ID" value="GEM10860.1"/>
    <property type="molecule type" value="Genomic_DNA"/>
</dbReference>
<accession>A0A511KKF2</accession>
<dbReference type="Proteomes" id="UP000321518">
    <property type="component" value="Unassembled WGS sequence"/>
</dbReference>
<feature type="region of interest" description="Disordered" evidence="1">
    <location>
        <begin position="86"/>
        <end position="117"/>
    </location>
</feature>
<proteinExistence type="predicted"/>
<feature type="region of interest" description="Disordered" evidence="1">
    <location>
        <begin position="245"/>
        <end position="265"/>
    </location>
</feature>
<evidence type="ECO:0000313" key="3">
    <source>
        <dbReference type="Proteomes" id="UP000321518"/>
    </source>
</evidence>
<protein>
    <submittedName>
        <fullName evidence="2">IBR domain-containing protein</fullName>
    </submittedName>
</protein>
<sequence>MDDNVLESRHAATQLSLADLRDLQAVPFTSSEDEQLAHTLWREELEHFASTLADRQLVQDSQTALRIGQTLDTVRTQREQRSARLALAAHPYRRNSPNSATSASTVPSASTSGDVGLNLKTSRETSACVSCTEEVGAVAARANCGPLFSAPCLIRLFRLATRGECLFPPSCCTMPIPDALALPLLDDGDAKDYRQASEEFCSPKRLYCSNGKCGRWLGPLTALKRDVVCCNMMLKSLAQMTTTETLPSNSLPKSMAADLRIPTPG</sequence>
<evidence type="ECO:0000256" key="1">
    <source>
        <dbReference type="SAM" id="MobiDB-lite"/>
    </source>
</evidence>
<organism evidence="2 3">
    <name type="scientific">Rhodotorula toruloides</name>
    <name type="common">Yeast</name>
    <name type="synonym">Rhodosporidium toruloides</name>
    <dbReference type="NCBI Taxonomy" id="5286"/>
    <lineage>
        <taxon>Eukaryota</taxon>
        <taxon>Fungi</taxon>
        <taxon>Dikarya</taxon>
        <taxon>Basidiomycota</taxon>
        <taxon>Pucciniomycotina</taxon>
        <taxon>Microbotryomycetes</taxon>
        <taxon>Sporidiobolales</taxon>
        <taxon>Sporidiobolaceae</taxon>
        <taxon>Rhodotorula</taxon>
    </lineage>
</organism>